<dbReference type="PROSITE" id="PS51913">
    <property type="entry name" value="HTH_HARE"/>
    <property type="match status" value="1"/>
</dbReference>
<proteinExistence type="inferred from homology"/>
<keyword evidence="5 6" id="KW-0804">Transcription</keyword>
<feature type="domain" description="HTH HARE-type" evidence="8">
    <location>
        <begin position="15"/>
        <end position="82"/>
    </location>
</feature>
<dbReference type="AlphaFoldDB" id="F8ID04"/>
<dbReference type="Pfam" id="PF05066">
    <property type="entry name" value="HARE-HTH"/>
    <property type="match status" value="1"/>
</dbReference>
<dbReference type="InterPro" id="IPR007759">
    <property type="entry name" value="Asxl_HARE-HTH"/>
</dbReference>
<evidence type="ECO:0000313" key="10">
    <source>
        <dbReference type="Proteomes" id="UP000000292"/>
    </source>
</evidence>
<keyword evidence="4 6" id="KW-0548">Nucleotidyltransferase</keyword>
<sequence length="180" mass="21282">MAISLARTEHEIQEMPLVELVYEILKARKEPMYFRDIMKEIQELRHMTDEQVAEVIARVFTEINVDGRFVCIGHNVWGLNRWYPTDRNAERLSGGKKFIRKTGDAFGDEEDDEEEYEEEDVLEDDELDYGEVEAMDEEPDFDDVEVVEDEDEILPEDEYDDAPLFDEDEEVEEDEEDEED</sequence>
<reference evidence="10" key="2">
    <citation type="submission" date="2011-06" db="EMBL/GenBank/DDBJ databases">
        <title>The complete genome sequence of Alicyclobacillus acidocaldarius sp. Tc-4-1.</title>
        <authorList>
            <person name="Chen Y."/>
            <person name="He Y."/>
            <person name="Dong Z."/>
            <person name="Hu S."/>
        </authorList>
    </citation>
    <scope>NUCLEOTIDE SEQUENCE [LARGE SCALE GENOMIC DNA]</scope>
    <source>
        <strain evidence="10">Tc-4-1</strain>
    </source>
</reference>
<evidence type="ECO:0000256" key="3">
    <source>
        <dbReference type="ARBA" id="ARBA00022679"/>
    </source>
</evidence>
<comment type="similarity">
    <text evidence="1 6">Belongs to the RpoE family.</text>
</comment>
<evidence type="ECO:0000313" key="9">
    <source>
        <dbReference type="EMBL" id="AEJ45009.1"/>
    </source>
</evidence>
<dbReference type="InterPro" id="IPR038087">
    <property type="entry name" value="RNAP_delta_N_dom_sf"/>
</dbReference>
<organism evidence="9 10">
    <name type="scientific">Alicyclobacillus acidocaldarius (strain Tc-4-1)</name>
    <name type="common">Bacillus acidocaldarius</name>
    <dbReference type="NCBI Taxonomy" id="1048834"/>
    <lineage>
        <taxon>Bacteria</taxon>
        <taxon>Bacillati</taxon>
        <taxon>Bacillota</taxon>
        <taxon>Bacilli</taxon>
        <taxon>Bacillales</taxon>
        <taxon>Alicyclobacillaceae</taxon>
        <taxon>Alicyclobacillus</taxon>
    </lineage>
</organism>
<dbReference type="STRING" id="1048834.TC41_3126"/>
<keyword evidence="3 6" id="KW-0808">Transferase</keyword>
<dbReference type="Proteomes" id="UP000000292">
    <property type="component" value="Chromosome"/>
</dbReference>
<dbReference type="Gene3D" id="1.10.10.1250">
    <property type="entry name" value="RNA polymerase, subunit delta, N-terminal domain"/>
    <property type="match status" value="1"/>
</dbReference>
<dbReference type="GO" id="GO:0000428">
    <property type="term" value="C:DNA-directed RNA polymerase complex"/>
    <property type="evidence" value="ECO:0007669"/>
    <property type="project" value="UniProtKB-KW"/>
</dbReference>
<evidence type="ECO:0000256" key="6">
    <source>
        <dbReference type="HAMAP-Rule" id="MF_00357"/>
    </source>
</evidence>
<gene>
    <name evidence="6 9" type="primary">rpoE</name>
    <name evidence="9" type="ordered locus">TC41_3126</name>
</gene>
<evidence type="ECO:0000256" key="7">
    <source>
        <dbReference type="SAM" id="MobiDB-lite"/>
    </source>
</evidence>
<comment type="function">
    <text evidence="6">Participates in both the initiation and recycling phases of transcription. In the presence of the delta subunit, RNAP displays an increased specificity of transcription, a decreased affinity for nucleic acids, and an increased efficiency of RNA synthesis because of enhanced recycling.</text>
</comment>
<accession>F8ID04</accession>
<dbReference type="HAMAP" id="MF_00357">
    <property type="entry name" value="RNApol_bact_RpoE"/>
    <property type="match status" value="1"/>
</dbReference>
<evidence type="ECO:0000259" key="8">
    <source>
        <dbReference type="PROSITE" id="PS51913"/>
    </source>
</evidence>
<feature type="region of interest" description="Disordered" evidence="7">
    <location>
        <begin position="102"/>
        <end position="180"/>
    </location>
</feature>
<dbReference type="EMBL" id="CP002902">
    <property type="protein sequence ID" value="AEJ45009.1"/>
    <property type="molecule type" value="Genomic_DNA"/>
</dbReference>
<dbReference type="HOGENOM" id="CLU_116648_1_0_9"/>
<dbReference type="GO" id="GO:0006351">
    <property type="term" value="P:DNA-templated transcription"/>
    <property type="evidence" value="ECO:0007669"/>
    <property type="project" value="InterPro"/>
</dbReference>
<dbReference type="KEGG" id="aad:TC41_3126"/>
<dbReference type="eggNOG" id="COG3343">
    <property type="taxonomic scope" value="Bacteria"/>
</dbReference>
<feature type="compositionally biased region" description="Acidic residues" evidence="7">
    <location>
        <begin position="106"/>
        <end position="180"/>
    </location>
</feature>
<dbReference type="NCBIfam" id="TIGR04567">
    <property type="entry name" value="RNAP_delt_lowGC"/>
    <property type="match status" value="1"/>
</dbReference>
<keyword evidence="2 6" id="KW-0240">DNA-directed RNA polymerase</keyword>
<protein>
    <recommendedName>
        <fullName evidence="6">Probable DNA-directed RNA polymerase subunit delta</fullName>
    </recommendedName>
    <alternativeName>
        <fullName evidence="6">RNAP delta factor</fullName>
    </alternativeName>
</protein>
<name>F8ID04_ALIAT</name>
<dbReference type="PATRIC" id="fig|1048834.4.peg.2967"/>
<reference evidence="9 10" key="1">
    <citation type="journal article" date="2011" name="J. Bacteriol.">
        <title>Complete Genome Sequence of Alicyclobacillus acidocaldarius Strain Tc-4-1.</title>
        <authorList>
            <person name="Chen Y."/>
            <person name="He Y."/>
            <person name="Zhang B."/>
            <person name="Yang J."/>
            <person name="Li W."/>
            <person name="Dong Z."/>
            <person name="Hu S."/>
        </authorList>
    </citation>
    <scope>NUCLEOTIDE SEQUENCE [LARGE SCALE GENOMIC DNA]</scope>
    <source>
        <strain evidence="9 10">Tc-4-1</strain>
    </source>
</reference>
<dbReference type="OrthoDB" id="401223at2"/>
<evidence type="ECO:0000256" key="4">
    <source>
        <dbReference type="ARBA" id="ARBA00022695"/>
    </source>
</evidence>
<evidence type="ECO:0000256" key="2">
    <source>
        <dbReference type="ARBA" id="ARBA00022478"/>
    </source>
</evidence>
<dbReference type="GO" id="GO:0003899">
    <property type="term" value="F:DNA-directed RNA polymerase activity"/>
    <property type="evidence" value="ECO:0007669"/>
    <property type="project" value="UniProtKB-UniRule"/>
</dbReference>
<comment type="subunit">
    <text evidence="6">RNAP is composed of a core of 2 alpha, a beta and a beta' subunits. The core is associated with a delta subunit and one of several sigma factors.</text>
</comment>
<evidence type="ECO:0000256" key="5">
    <source>
        <dbReference type="ARBA" id="ARBA00023163"/>
    </source>
</evidence>
<evidence type="ECO:0000256" key="1">
    <source>
        <dbReference type="ARBA" id="ARBA00009828"/>
    </source>
</evidence>
<dbReference type="InterPro" id="IPR029757">
    <property type="entry name" value="RpoE"/>
</dbReference>
<dbReference type="GO" id="GO:0006355">
    <property type="term" value="P:regulation of DNA-templated transcription"/>
    <property type="evidence" value="ECO:0007669"/>
    <property type="project" value="UniProtKB-UniRule"/>
</dbReference>